<dbReference type="Proteomes" id="UP000178558">
    <property type="component" value="Unassembled WGS sequence"/>
</dbReference>
<protein>
    <recommendedName>
        <fullName evidence="1">Glycosyltransferase 2-like domain-containing protein</fullName>
    </recommendedName>
</protein>
<comment type="caution">
    <text evidence="2">The sequence shown here is derived from an EMBL/GenBank/DDBJ whole genome shotgun (WGS) entry which is preliminary data.</text>
</comment>
<sequence>MKSPDLSIVIVSFNTREVTKNCLESIFKSLEKTALSYEIVVVDNDSKDGSLEMLQKFQLSHPSIFQLIQNKTNIGFGKANNQGVKQTKAPYILLLNSDTVALEDAIEKLFEFYKNDNKVDFVGGKLLNKDMTPQPSCGPFYTLPIVFGALFLRGDHWNLTRYSPNATKEVDWVSGACIMAKKEYFQKLGGFDEEIFMYMEEIDLLYRAKKQGYKVFFYPQAQFIHLGSASSRGRTYPILQVYGGFLYLYRTHRSKLELNLLKFMLQLKAVISVAMGRATRNKYLIETYEKALKLTQED</sequence>
<dbReference type="PANTHER" id="PTHR43179">
    <property type="entry name" value="RHAMNOSYLTRANSFERASE WBBL"/>
    <property type="match status" value="1"/>
</dbReference>
<dbReference type="EMBL" id="MGAQ01000015">
    <property type="protein sequence ID" value="OGK50597.1"/>
    <property type="molecule type" value="Genomic_DNA"/>
</dbReference>
<name>A0A1F7J4S1_9BACT</name>
<dbReference type="Pfam" id="PF00535">
    <property type="entry name" value="Glycos_transf_2"/>
    <property type="match status" value="1"/>
</dbReference>
<accession>A0A1F7J4S1</accession>
<evidence type="ECO:0000313" key="3">
    <source>
        <dbReference type="Proteomes" id="UP000178558"/>
    </source>
</evidence>
<dbReference type="CDD" id="cd04186">
    <property type="entry name" value="GT_2_like_c"/>
    <property type="match status" value="1"/>
</dbReference>
<proteinExistence type="predicted"/>
<evidence type="ECO:0000313" key="2">
    <source>
        <dbReference type="EMBL" id="OGK50597.1"/>
    </source>
</evidence>
<reference evidence="2 3" key="1">
    <citation type="journal article" date="2016" name="Nat. Commun.">
        <title>Thousands of microbial genomes shed light on interconnected biogeochemical processes in an aquifer system.</title>
        <authorList>
            <person name="Anantharaman K."/>
            <person name="Brown C.T."/>
            <person name="Hug L.A."/>
            <person name="Sharon I."/>
            <person name="Castelle C.J."/>
            <person name="Probst A.J."/>
            <person name="Thomas B.C."/>
            <person name="Singh A."/>
            <person name="Wilkins M.J."/>
            <person name="Karaoz U."/>
            <person name="Brodie E.L."/>
            <person name="Williams K.H."/>
            <person name="Hubbard S.S."/>
            <person name="Banfield J.F."/>
        </authorList>
    </citation>
    <scope>NUCLEOTIDE SEQUENCE [LARGE SCALE GENOMIC DNA]</scope>
</reference>
<dbReference type="SUPFAM" id="SSF53448">
    <property type="entry name" value="Nucleotide-diphospho-sugar transferases"/>
    <property type="match status" value="1"/>
</dbReference>
<evidence type="ECO:0000259" key="1">
    <source>
        <dbReference type="Pfam" id="PF00535"/>
    </source>
</evidence>
<dbReference type="InterPro" id="IPR001173">
    <property type="entry name" value="Glyco_trans_2-like"/>
</dbReference>
<dbReference type="InterPro" id="IPR029044">
    <property type="entry name" value="Nucleotide-diphossugar_trans"/>
</dbReference>
<dbReference type="PANTHER" id="PTHR43179:SF7">
    <property type="entry name" value="RHAMNOSYLTRANSFERASE WBBL"/>
    <property type="match status" value="1"/>
</dbReference>
<organism evidence="2 3">
    <name type="scientific">Candidatus Roizmanbacteria bacterium RIFCSPLOWO2_01_FULL_40_42</name>
    <dbReference type="NCBI Taxonomy" id="1802066"/>
    <lineage>
        <taxon>Bacteria</taxon>
        <taxon>Candidatus Roizmaniibacteriota</taxon>
    </lineage>
</organism>
<dbReference type="AlphaFoldDB" id="A0A1F7J4S1"/>
<gene>
    <name evidence="2" type="ORF">A3B50_02330</name>
</gene>
<feature type="domain" description="Glycosyltransferase 2-like" evidence="1">
    <location>
        <begin position="7"/>
        <end position="134"/>
    </location>
</feature>
<dbReference type="Gene3D" id="3.90.550.10">
    <property type="entry name" value="Spore Coat Polysaccharide Biosynthesis Protein SpsA, Chain A"/>
    <property type="match status" value="1"/>
</dbReference>